<accession>A0A2D4LL17</accession>
<reference evidence="1" key="2">
    <citation type="submission" date="2017-11" db="EMBL/GenBank/DDBJ databases">
        <title>Coralsnake Venomics: Analyses of Venom Gland Transcriptomes and Proteomes of Six Brazilian Taxa.</title>
        <authorList>
            <person name="Aird S.D."/>
            <person name="Jorge da Silva N."/>
            <person name="Qiu L."/>
            <person name="Villar-Briones A."/>
            <person name="Aparecida-Saddi V."/>
            <person name="Campos-Telles M.P."/>
            <person name="Grau M."/>
            <person name="Mikheyev A.S."/>
        </authorList>
    </citation>
    <scope>NUCLEOTIDE SEQUENCE</scope>
    <source>
        <tissue evidence="1">Venom_gland</tissue>
    </source>
</reference>
<sequence length="116" mass="13448">MEPPGQTKTNQKKPRRRQSIFQLLQYNSVFCPKKSKGTSFAKCLNFSYSVLDPFCLPLRGPFSKTENHDLSLPRILQFHADFSHRFLSLFSQGSRAVFLNQLLSLRNTDLEHNEDD</sequence>
<organism evidence="1">
    <name type="scientific">Micrurus spixii</name>
    <name type="common">Amazon coral snake</name>
    <dbReference type="NCBI Taxonomy" id="129469"/>
    <lineage>
        <taxon>Eukaryota</taxon>
        <taxon>Metazoa</taxon>
        <taxon>Chordata</taxon>
        <taxon>Craniata</taxon>
        <taxon>Vertebrata</taxon>
        <taxon>Euteleostomi</taxon>
        <taxon>Lepidosauria</taxon>
        <taxon>Squamata</taxon>
        <taxon>Bifurcata</taxon>
        <taxon>Unidentata</taxon>
        <taxon>Episquamata</taxon>
        <taxon>Toxicofera</taxon>
        <taxon>Serpentes</taxon>
        <taxon>Colubroidea</taxon>
        <taxon>Elapidae</taxon>
        <taxon>Elapinae</taxon>
        <taxon>Micrurus</taxon>
    </lineage>
</organism>
<protein>
    <submittedName>
        <fullName evidence="1">Uncharacterized protein</fullName>
    </submittedName>
</protein>
<proteinExistence type="predicted"/>
<dbReference type="AlphaFoldDB" id="A0A2D4LL17"/>
<reference evidence="1" key="1">
    <citation type="submission" date="2017-07" db="EMBL/GenBank/DDBJ databases">
        <authorList>
            <person name="Mikheyev A."/>
            <person name="Grau M."/>
        </authorList>
    </citation>
    <scope>NUCLEOTIDE SEQUENCE</scope>
    <source>
        <tissue evidence="1">Venom_gland</tissue>
    </source>
</reference>
<evidence type="ECO:0000313" key="1">
    <source>
        <dbReference type="EMBL" id="LAB21745.1"/>
    </source>
</evidence>
<dbReference type="EMBL" id="IACM01031422">
    <property type="protein sequence ID" value="LAB21745.1"/>
    <property type="molecule type" value="Transcribed_RNA"/>
</dbReference>
<name>A0A2D4LL17_9SAUR</name>